<evidence type="ECO:0000313" key="2">
    <source>
        <dbReference type="Proteomes" id="UP000814033"/>
    </source>
</evidence>
<proteinExistence type="predicted"/>
<dbReference type="Proteomes" id="UP000814033">
    <property type="component" value="Unassembled WGS sequence"/>
</dbReference>
<accession>A0ACB8R756</accession>
<organism evidence="1 2">
    <name type="scientific">Auriscalpium vulgare</name>
    <dbReference type="NCBI Taxonomy" id="40419"/>
    <lineage>
        <taxon>Eukaryota</taxon>
        <taxon>Fungi</taxon>
        <taxon>Dikarya</taxon>
        <taxon>Basidiomycota</taxon>
        <taxon>Agaricomycotina</taxon>
        <taxon>Agaricomycetes</taxon>
        <taxon>Russulales</taxon>
        <taxon>Auriscalpiaceae</taxon>
        <taxon>Auriscalpium</taxon>
    </lineage>
</organism>
<sequence>MLTPALTHTAPRPPASYAGASAQRTQRTLPALSPVSIRSSPHGSPHIILLTPPGPSSHVHTFRRANGGSVSAAAPAKIATMSHLKSCASCSYATWGCTHPLTARAT</sequence>
<protein>
    <submittedName>
        <fullName evidence="1">Uncharacterized protein</fullName>
    </submittedName>
</protein>
<evidence type="ECO:0000313" key="1">
    <source>
        <dbReference type="EMBL" id="KAI0039717.1"/>
    </source>
</evidence>
<dbReference type="EMBL" id="MU276270">
    <property type="protein sequence ID" value="KAI0039717.1"/>
    <property type="molecule type" value="Genomic_DNA"/>
</dbReference>
<name>A0ACB8R756_9AGAM</name>
<comment type="caution">
    <text evidence="1">The sequence shown here is derived from an EMBL/GenBank/DDBJ whole genome shotgun (WGS) entry which is preliminary data.</text>
</comment>
<reference evidence="1" key="1">
    <citation type="submission" date="2021-02" db="EMBL/GenBank/DDBJ databases">
        <authorList>
            <consortium name="DOE Joint Genome Institute"/>
            <person name="Ahrendt S."/>
            <person name="Looney B.P."/>
            <person name="Miyauchi S."/>
            <person name="Morin E."/>
            <person name="Drula E."/>
            <person name="Courty P.E."/>
            <person name="Chicoki N."/>
            <person name="Fauchery L."/>
            <person name="Kohler A."/>
            <person name="Kuo A."/>
            <person name="Labutti K."/>
            <person name="Pangilinan J."/>
            <person name="Lipzen A."/>
            <person name="Riley R."/>
            <person name="Andreopoulos W."/>
            <person name="He G."/>
            <person name="Johnson J."/>
            <person name="Barry K.W."/>
            <person name="Grigoriev I.V."/>
            <person name="Nagy L."/>
            <person name="Hibbett D."/>
            <person name="Henrissat B."/>
            <person name="Matheny P.B."/>
            <person name="Labbe J."/>
            <person name="Martin F."/>
        </authorList>
    </citation>
    <scope>NUCLEOTIDE SEQUENCE</scope>
    <source>
        <strain evidence="1">FP105234-sp</strain>
    </source>
</reference>
<gene>
    <name evidence="1" type="ORF">FA95DRAFT_1612343</name>
</gene>
<reference evidence="1" key="2">
    <citation type="journal article" date="2022" name="New Phytol.">
        <title>Evolutionary transition to the ectomycorrhizal habit in the genomes of a hyperdiverse lineage of mushroom-forming fungi.</title>
        <authorList>
            <person name="Looney B."/>
            <person name="Miyauchi S."/>
            <person name="Morin E."/>
            <person name="Drula E."/>
            <person name="Courty P.E."/>
            <person name="Kohler A."/>
            <person name="Kuo A."/>
            <person name="LaButti K."/>
            <person name="Pangilinan J."/>
            <person name="Lipzen A."/>
            <person name="Riley R."/>
            <person name="Andreopoulos W."/>
            <person name="He G."/>
            <person name="Johnson J."/>
            <person name="Nolan M."/>
            <person name="Tritt A."/>
            <person name="Barry K.W."/>
            <person name="Grigoriev I.V."/>
            <person name="Nagy L.G."/>
            <person name="Hibbett D."/>
            <person name="Henrissat B."/>
            <person name="Matheny P.B."/>
            <person name="Labbe J."/>
            <person name="Martin F.M."/>
        </authorList>
    </citation>
    <scope>NUCLEOTIDE SEQUENCE</scope>
    <source>
        <strain evidence="1">FP105234-sp</strain>
    </source>
</reference>
<keyword evidence="2" id="KW-1185">Reference proteome</keyword>